<evidence type="ECO:0000313" key="3">
    <source>
        <dbReference type="Proteomes" id="UP001358614"/>
    </source>
</evidence>
<dbReference type="GeneID" id="91104083"/>
<evidence type="ECO:0000256" key="1">
    <source>
        <dbReference type="SAM" id="MobiDB-lite"/>
    </source>
</evidence>
<dbReference type="EMBL" id="CP144089">
    <property type="protein sequence ID" value="WWD07185.1"/>
    <property type="molecule type" value="Genomic_DNA"/>
</dbReference>
<organism evidence="2 3">
    <name type="scientific">Kwoniella europaea PYCC6329</name>
    <dbReference type="NCBI Taxonomy" id="1423913"/>
    <lineage>
        <taxon>Eukaryota</taxon>
        <taxon>Fungi</taxon>
        <taxon>Dikarya</taxon>
        <taxon>Basidiomycota</taxon>
        <taxon>Agaricomycotina</taxon>
        <taxon>Tremellomycetes</taxon>
        <taxon>Tremellales</taxon>
        <taxon>Cryptococcaceae</taxon>
        <taxon>Kwoniella</taxon>
    </lineage>
</organism>
<reference evidence="2 3" key="1">
    <citation type="submission" date="2024-01" db="EMBL/GenBank/DDBJ databases">
        <title>Comparative genomics of Cryptococcus and Kwoniella reveals pathogenesis evolution and contrasting modes of karyotype evolution via chromosome fusion or intercentromeric recombination.</title>
        <authorList>
            <person name="Coelho M.A."/>
            <person name="David-Palma M."/>
            <person name="Shea T."/>
            <person name="Bowers K."/>
            <person name="McGinley-Smith S."/>
            <person name="Mohammad A.W."/>
            <person name="Gnirke A."/>
            <person name="Yurkov A.M."/>
            <person name="Nowrousian M."/>
            <person name="Sun S."/>
            <person name="Cuomo C.A."/>
            <person name="Heitman J."/>
        </authorList>
    </citation>
    <scope>NUCLEOTIDE SEQUENCE [LARGE SCALE GENOMIC DNA]</scope>
    <source>
        <strain evidence="2 3">PYCC6329</strain>
    </source>
</reference>
<feature type="compositionally biased region" description="Low complexity" evidence="1">
    <location>
        <begin position="116"/>
        <end position="138"/>
    </location>
</feature>
<accession>A0AAX4KNR2</accession>
<protein>
    <submittedName>
        <fullName evidence="2">Uncharacterized protein</fullName>
    </submittedName>
</protein>
<gene>
    <name evidence="2" type="ORF">V865_005282</name>
</gene>
<feature type="region of interest" description="Disordered" evidence="1">
    <location>
        <begin position="1"/>
        <end position="45"/>
    </location>
</feature>
<dbReference type="Proteomes" id="UP001358614">
    <property type="component" value="Chromosome 1"/>
</dbReference>
<evidence type="ECO:0000313" key="2">
    <source>
        <dbReference type="EMBL" id="WWD07185.1"/>
    </source>
</evidence>
<dbReference type="KEGG" id="ker:91104083"/>
<dbReference type="RefSeq" id="XP_066085152.1">
    <property type="nucleotide sequence ID" value="XM_066229055.1"/>
</dbReference>
<sequence>MTRSDRLQRRAQLAKFKPKRLASQPKGKDKVEKVESKSTADDSLPLREVDYKKVDSLWIGLYPDSPIGQTRLKPKSYPEFLLKRHFIPKKERTQSQQPQSASDELRASLSRLLAPTSISSPTTSATTLTTNTAYDTPTVYAPSPEKTILPAPVSISSDSKPLADDTRDTISNQPDIYAPRNTSNPDSSNQMVFCVDELVYVGKLWDVYRGKLVLCDGTAKHKVMIMKLMRPGCFPEEYPSDSDDSYSAEEGFHNRDTAITSAYQEDYIYRYYLQELQGNVVPEYYGMFTCFAEEDEADEADDEGKKEVLQILGCARC</sequence>
<name>A0AAX4KNR2_9TREE</name>
<proteinExistence type="predicted"/>
<dbReference type="AlphaFoldDB" id="A0AAX4KNR2"/>
<feature type="compositionally biased region" description="Basic and acidic residues" evidence="1">
    <location>
        <begin position="26"/>
        <end position="45"/>
    </location>
</feature>
<feature type="region of interest" description="Disordered" evidence="1">
    <location>
        <begin position="116"/>
        <end position="185"/>
    </location>
</feature>
<feature type="compositionally biased region" description="Polar residues" evidence="1">
    <location>
        <begin position="169"/>
        <end position="185"/>
    </location>
</feature>
<keyword evidence="3" id="KW-1185">Reference proteome</keyword>